<keyword evidence="16" id="KW-0812">Transmembrane</keyword>
<feature type="glycosylation site" description="N-linked (GlcNAc...) asparagine" evidence="15">
    <location>
        <position position="392"/>
    </location>
</feature>
<evidence type="ECO:0000256" key="14">
    <source>
        <dbReference type="PIRSR" id="PIRSR602640-3"/>
    </source>
</evidence>
<dbReference type="AlphaFoldDB" id="L5KPF4"/>
<comment type="similarity">
    <text evidence="3">Belongs to the paraoxonase family.</text>
</comment>
<evidence type="ECO:0000313" key="18">
    <source>
        <dbReference type="Proteomes" id="UP000010552"/>
    </source>
</evidence>
<evidence type="ECO:0000256" key="7">
    <source>
        <dbReference type="ARBA" id="ARBA00022801"/>
    </source>
</evidence>
<evidence type="ECO:0000256" key="6">
    <source>
        <dbReference type="ARBA" id="ARBA00022729"/>
    </source>
</evidence>
<keyword evidence="5 13" id="KW-0479">Metal-binding</keyword>
<dbReference type="InterPro" id="IPR002640">
    <property type="entry name" value="Arylesterase"/>
</dbReference>
<evidence type="ECO:0000256" key="13">
    <source>
        <dbReference type="PIRSR" id="PIRSR602640-2"/>
    </source>
</evidence>
<dbReference type="PANTHER" id="PTHR11799:SF17">
    <property type="entry name" value="SERUM PARAOXONASE_ARYLESTERASE 2"/>
    <property type="match status" value="1"/>
</dbReference>
<dbReference type="PANTHER" id="PTHR11799">
    <property type="entry name" value="PARAOXONASE"/>
    <property type="match status" value="1"/>
</dbReference>
<comment type="catalytic activity">
    <reaction evidence="2">
        <text>an N-acyl-L-homoserine lactone + H2O = an N-acyl-L-homoserine + H(+)</text>
        <dbReference type="Rhea" id="RHEA:22576"/>
        <dbReference type="ChEBI" id="CHEBI:15377"/>
        <dbReference type="ChEBI" id="CHEBI:15378"/>
        <dbReference type="ChEBI" id="CHEBI:55474"/>
        <dbReference type="ChEBI" id="CHEBI:58921"/>
        <dbReference type="EC" id="3.1.1.81"/>
    </reaction>
</comment>
<dbReference type="STRING" id="9402.L5KPF4"/>
<evidence type="ECO:0000256" key="11">
    <source>
        <dbReference type="ARBA" id="ARBA00059617"/>
    </source>
</evidence>
<evidence type="ECO:0000256" key="12">
    <source>
        <dbReference type="PIRSR" id="PIRSR602640-1"/>
    </source>
</evidence>
<dbReference type="EMBL" id="KB030660">
    <property type="protein sequence ID" value="ELK12518.1"/>
    <property type="molecule type" value="Genomic_DNA"/>
</dbReference>
<dbReference type="GO" id="GO:0102007">
    <property type="term" value="F:acyl-L-homoserine-lactone lactonohydrolase activity"/>
    <property type="evidence" value="ECO:0007669"/>
    <property type="project" value="UniProtKB-EC"/>
</dbReference>
<dbReference type="InParanoid" id="L5KPF4"/>
<keyword evidence="16" id="KW-0472">Membrane</keyword>
<feature type="binding site" evidence="13">
    <location>
        <position position="337"/>
    </location>
    <ligand>
        <name>Ca(2+)</name>
        <dbReference type="ChEBI" id="CHEBI:29108"/>
        <label>1</label>
        <note>catalytic</note>
    </ligand>
</feature>
<dbReference type="FunCoup" id="L5KPF4">
    <property type="interactions" value="169"/>
</dbReference>
<evidence type="ECO:0000256" key="10">
    <source>
        <dbReference type="ARBA" id="ARBA00023180"/>
    </source>
</evidence>
<evidence type="ECO:0000256" key="5">
    <source>
        <dbReference type="ARBA" id="ARBA00022723"/>
    </source>
</evidence>
<accession>L5KPF4</accession>
<feature type="binding site" evidence="13">
    <location>
        <position position="185"/>
    </location>
    <ligand>
        <name>Ca(2+)</name>
        <dbReference type="ChEBI" id="CHEBI:29108"/>
        <label>1</label>
        <note>catalytic</note>
    </ligand>
</feature>
<gene>
    <name evidence="17" type="ORF">PAL_GLEAN10021750</name>
</gene>
<keyword evidence="9 14" id="KW-1015">Disulfide bond</keyword>
<dbReference type="InterPro" id="IPR011042">
    <property type="entry name" value="6-blade_b-propeller_TolB-like"/>
</dbReference>
<evidence type="ECO:0000256" key="15">
    <source>
        <dbReference type="PIRSR" id="PIRSR602640-4"/>
    </source>
</evidence>
<comment type="function">
    <text evidence="11">Capable of hydrolyzing lactones and a number of aromatic carboxylic acid esters.</text>
</comment>
<keyword evidence="16" id="KW-1133">Transmembrane helix</keyword>
<evidence type="ECO:0000256" key="8">
    <source>
        <dbReference type="ARBA" id="ARBA00022837"/>
    </source>
</evidence>
<dbReference type="Gene3D" id="2.120.10.30">
    <property type="entry name" value="TolB, C-terminal domain"/>
    <property type="match status" value="1"/>
</dbReference>
<dbReference type="GO" id="GO:0009636">
    <property type="term" value="P:response to toxic substance"/>
    <property type="evidence" value="ECO:0007669"/>
    <property type="project" value="TreeGrafter"/>
</dbReference>
<evidence type="ECO:0000256" key="16">
    <source>
        <dbReference type="SAM" id="Phobius"/>
    </source>
</evidence>
<keyword evidence="8 13" id="KW-0106">Calcium</keyword>
<dbReference type="SUPFAM" id="SSF63829">
    <property type="entry name" value="Calcium-dependent phosphotriesterase"/>
    <property type="match status" value="1"/>
</dbReference>
<dbReference type="Pfam" id="PF01731">
    <property type="entry name" value="Arylesterase"/>
    <property type="match status" value="1"/>
</dbReference>
<keyword evidence="18" id="KW-1185">Reference proteome</keyword>
<feature type="transmembrane region" description="Helical" evidence="16">
    <location>
        <begin position="37"/>
        <end position="56"/>
    </location>
</feature>
<protein>
    <submittedName>
        <fullName evidence="17">Serum paraoxonase/arylesterase 2</fullName>
    </submittedName>
</protein>
<keyword evidence="6" id="KW-0732">Signal</keyword>
<feature type="binding site" evidence="13">
    <location>
        <position position="87"/>
    </location>
    <ligand>
        <name>Ca(2+)</name>
        <dbReference type="ChEBI" id="CHEBI:29108"/>
        <label>1</label>
        <note>catalytic</note>
    </ligand>
</feature>
<name>L5KPF4_PTEAL</name>
<keyword evidence="7" id="KW-0378">Hydrolase</keyword>
<reference evidence="18" key="1">
    <citation type="journal article" date="2013" name="Science">
        <title>Comparative analysis of bat genomes provides insight into the evolution of flight and immunity.</title>
        <authorList>
            <person name="Zhang G."/>
            <person name="Cowled C."/>
            <person name="Shi Z."/>
            <person name="Huang Z."/>
            <person name="Bishop-Lilly K.A."/>
            <person name="Fang X."/>
            <person name="Wynne J.W."/>
            <person name="Xiong Z."/>
            <person name="Baker M.L."/>
            <person name="Zhao W."/>
            <person name="Tachedjian M."/>
            <person name="Zhu Y."/>
            <person name="Zhou P."/>
            <person name="Jiang X."/>
            <person name="Ng J."/>
            <person name="Yang L."/>
            <person name="Wu L."/>
            <person name="Xiao J."/>
            <person name="Feng Y."/>
            <person name="Chen Y."/>
            <person name="Sun X."/>
            <person name="Zhang Y."/>
            <person name="Marsh G.A."/>
            <person name="Crameri G."/>
            <person name="Broder C.C."/>
            <person name="Frey K.G."/>
            <person name="Wang L.F."/>
            <person name="Wang J."/>
        </authorList>
    </citation>
    <scope>NUCLEOTIDE SEQUENCE [LARGE SCALE GENOMIC DNA]</scope>
</reference>
<comment type="catalytic activity">
    <reaction evidence="1">
        <text>a phenyl acetate + H2O = a phenol + acetate + H(+)</text>
        <dbReference type="Rhea" id="RHEA:17309"/>
        <dbReference type="ChEBI" id="CHEBI:15377"/>
        <dbReference type="ChEBI" id="CHEBI:15378"/>
        <dbReference type="ChEBI" id="CHEBI:30089"/>
        <dbReference type="ChEBI" id="CHEBI:33853"/>
        <dbReference type="ChEBI" id="CHEBI:140310"/>
        <dbReference type="EC" id="3.1.1.2"/>
    </reaction>
</comment>
<feature type="glycosylation site" description="N-linked (GlcNAc...) asparagine" evidence="15">
    <location>
        <position position="338"/>
    </location>
</feature>
<comment type="cofactor">
    <cofactor evidence="13">
        <name>Ca(2+)</name>
        <dbReference type="ChEBI" id="CHEBI:29108"/>
    </cofactor>
    <text evidence="13">Binds 2 calcium ions per subunit.</text>
</comment>
<evidence type="ECO:0000256" key="3">
    <source>
        <dbReference type="ARBA" id="ARBA00008595"/>
    </source>
</evidence>
<proteinExistence type="inferred from homology"/>
<keyword evidence="10 15" id="KW-0325">Glycoprotein</keyword>
<feature type="binding site" evidence="13">
    <location>
        <position position="338"/>
    </location>
    <ligand>
        <name>Ca(2+)</name>
        <dbReference type="ChEBI" id="CHEBI:29108"/>
        <label>1</label>
        <note>catalytic</note>
    </ligand>
</feature>
<dbReference type="InterPro" id="IPR051288">
    <property type="entry name" value="Serum_paraoxonase/arylesterase"/>
</dbReference>
<dbReference type="GO" id="GO:0004064">
    <property type="term" value="F:arylesterase activity"/>
    <property type="evidence" value="ECO:0007669"/>
    <property type="project" value="UniProtKB-EC"/>
</dbReference>
<comment type="subunit">
    <text evidence="4">Homotrimer.</text>
</comment>
<evidence type="ECO:0000256" key="9">
    <source>
        <dbReference type="ARBA" id="ARBA00023157"/>
    </source>
</evidence>
<feature type="disulfide bond" description="In form B" evidence="14">
    <location>
        <begin position="75"/>
        <end position="421"/>
    </location>
</feature>
<feature type="active site" description="Proton acceptor" evidence="12">
    <location>
        <position position="183"/>
    </location>
</feature>
<evidence type="ECO:0000313" key="17">
    <source>
        <dbReference type="EMBL" id="ELK12518.1"/>
    </source>
</evidence>
<comment type="PTM">
    <text evidence="15">Glycosylated.</text>
</comment>
<dbReference type="FunFam" id="2.120.10.30:FF:000023">
    <property type="entry name" value="Serum paraoxonase/arylesterase 2"/>
    <property type="match status" value="1"/>
</dbReference>
<evidence type="ECO:0000256" key="1">
    <source>
        <dbReference type="ARBA" id="ARBA00000368"/>
    </source>
</evidence>
<dbReference type="GO" id="GO:0046872">
    <property type="term" value="F:metal ion binding"/>
    <property type="evidence" value="ECO:0007669"/>
    <property type="project" value="UniProtKB-KW"/>
</dbReference>
<evidence type="ECO:0000256" key="4">
    <source>
        <dbReference type="ARBA" id="ARBA00011233"/>
    </source>
</evidence>
<dbReference type="Proteomes" id="UP000010552">
    <property type="component" value="Unassembled WGS sequence"/>
</dbReference>
<feature type="binding site" evidence="13">
    <location>
        <position position="86"/>
    </location>
    <ligand>
        <name>Ca(2+)</name>
        <dbReference type="ChEBI" id="CHEBI:29108"/>
        <label>1</label>
        <note>catalytic</note>
    </ligand>
</feature>
<sequence>MGRSASPRGQSLTRAPPAVLLGQARARSTGSRTMGRLVGLSLLGIALALLGERFLVLRNRLKASREVESVDLLNCHLIKGIEAGSEDIDILPNGLAFFSVHPLLSSSETQEGSEKVGDALEESRNTNKIVVRLMRKGLKYPGLHSFAPDNPGGILMMDLKDENPRALELRISRGFNLASFNPHGISTFIDSDDTVYLFVVNHPEFKNTVEIFKFEEEENSLLHLKTIKHELLPSANDIIAVGPAHFYATNDHYFSDPFLKYLETYLNLRWTNVVYYSPEEVKVVAEGFDTANGINISPDKKYIYVADILAHEIHVLEKHPNMNLTQLKVLKLDTLVDNLSIDPSSGDILVGCHPNGQKLFIYDPNNPPSSEVLRIQNILSEKPTVTTVYANNGSVLQGSSVASVYDRKLLIGTLYHRALYCQF</sequence>
<feature type="binding site" evidence="13">
    <location>
        <position position="292"/>
    </location>
    <ligand>
        <name>Ca(2+)</name>
        <dbReference type="ChEBI" id="CHEBI:29108"/>
        <label>1</label>
        <note>catalytic</note>
    </ligand>
</feature>
<organism evidence="17 18">
    <name type="scientific">Pteropus alecto</name>
    <name type="common">Black flying fox</name>
    <dbReference type="NCBI Taxonomy" id="9402"/>
    <lineage>
        <taxon>Eukaryota</taxon>
        <taxon>Metazoa</taxon>
        <taxon>Chordata</taxon>
        <taxon>Craniata</taxon>
        <taxon>Vertebrata</taxon>
        <taxon>Euteleostomi</taxon>
        <taxon>Mammalia</taxon>
        <taxon>Eutheria</taxon>
        <taxon>Laurasiatheria</taxon>
        <taxon>Chiroptera</taxon>
        <taxon>Yinpterochiroptera</taxon>
        <taxon>Pteropodoidea</taxon>
        <taxon>Pteropodidae</taxon>
        <taxon>Pteropodinae</taxon>
        <taxon>Pteropus</taxon>
    </lineage>
</organism>
<dbReference type="eggNOG" id="ENOG502QUCT">
    <property type="taxonomic scope" value="Eukaryota"/>
</dbReference>
<feature type="binding site" evidence="13">
    <location>
        <position position="236"/>
    </location>
    <ligand>
        <name>Ca(2+)</name>
        <dbReference type="ChEBI" id="CHEBI:29108"/>
        <label>1</label>
        <note>catalytic</note>
    </ligand>
</feature>
<evidence type="ECO:0000256" key="2">
    <source>
        <dbReference type="ARBA" id="ARBA00000450"/>
    </source>
</evidence>
<feature type="binding site" evidence="13">
    <location>
        <position position="237"/>
    </location>
    <ligand>
        <name>Ca(2+)</name>
        <dbReference type="ChEBI" id="CHEBI:29108"/>
        <label>1</label>
        <note>catalytic</note>
    </ligand>
</feature>